<proteinExistence type="inferred from homology"/>
<dbReference type="InterPro" id="IPR029056">
    <property type="entry name" value="Ribokinase-like"/>
</dbReference>
<evidence type="ECO:0000313" key="6">
    <source>
        <dbReference type="Proteomes" id="UP001501083"/>
    </source>
</evidence>
<protein>
    <submittedName>
        <fullName evidence="5">Sugar kinase</fullName>
    </submittedName>
</protein>
<feature type="domain" description="Carbohydrate kinase PfkB" evidence="4">
    <location>
        <begin position="3"/>
        <end position="308"/>
    </location>
</feature>
<evidence type="ECO:0000256" key="1">
    <source>
        <dbReference type="ARBA" id="ARBA00010688"/>
    </source>
</evidence>
<dbReference type="Proteomes" id="UP001501083">
    <property type="component" value="Unassembled WGS sequence"/>
</dbReference>
<evidence type="ECO:0000256" key="2">
    <source>
        <dbReference type="ARBA" id="ARBA00022679"/>
    </source>
</evidence>
<evidence type="ECO:0000256" key="3">
    <source>
        <dbReference type="ARBA" id="ARBA00022777"/>
    </source>
</evidence>
<evidence type="ECO:0000259" key="4">
    <source>
        <dbReference type="Pfam" id="PF00294"/>
    </source>
</evidence>
<sequence length="336" mass="35842">MSRRIVCFGELLLRLSAPGRERLLQSHRLDVHVGGAEANVAVMLARMGHDAAVVSTVADNGLGEAAVGELRRHGVDTRGVRAAAGRMGLYFLSHGAMQRPSEVLYDRADSAFVRHAGYDWDALLDGAEWLHLSGVSPALGEATAQATIDAARAARRRGVRVSFDGNFRGKLWQAWNGDAAGLLRQIFTEADIVFADHRDIAVVLGEETSAQGEDAVAEAAAHALRAFPHLRALACTLRTQHSVDHHTLSAVMVERDGARHRTPSYELEAIVDRIGTGDAFAAGVLHGLMTGMTPADGLHFGLGAACLKHSIPGDFCLASAAEVADVTSQAGFHVRR</sequence>
<dbReference type="CDD" id="cd01166">
    <property type="entry name" value="KdgK"/>
    <property type="match status" value="1"/>
</dbReference>
<name>A0ABP9L454_9GAMM</name>
<dbReference type="InterPro" id="IPR011611">
    <property type="entry name" value="PfkB_dom"/>
</dbReference>
<accession>A0ABP9L454</accession>
<dbReference type="RefSeq" id="WP_158982888.1">
    <property type="nucleotide sequence ID" value="NZ_BAABKY010000001.1"/>
</dbReference>
<evidence type="ECO:0000313" key="5">
    <source>
        <dbReference type="EMBL" id="GAA5069249.1"/>
    </source>
</evidence>
<dbReference type="EMBL" id="BAABKY010000001">
    <property type="protein sequence ID" value="GAA5069249.1"/>
    <property type="molecule type" value="Genomic_DNA"/>
</dbReference>
<comment type="caution">
    <text evidence="5">The sequence shown here is derived from an EMBL/GenBank/DDBJ whole genome shotgun (WGS) entry which is preliminary data.</text>
</comment>
<dbReference type="SUPFAM" id="SSF53613">
    <property type="entry name" value="Ribokinase-like"/>
    <property type="match status" value="1"/>
</dbReference>
<gene>
    <name evidence="5" type="ORF">GCM10025759_05900</name>
</gene>
<dbReference type="Gene3D" id="3.40.1190.20">
    <property type="match status" value="1"/>
</dbReference>
<reference evidence="6" key="1">
    <citation type="journal article" date="2019" name="Int. J. Syst. Evol. Microbiol.">
        <title>The Global Catalogue of Microorganisms (GCM) 10K type strain sequencing project: providing services to taxonomists for standard genome sequencing and annotation.</title>
        <authorList>
            <consortium name="The Broad Institute Genomics Platform"/>
            <consortium name="The Broad Institute Genome Sequencing Center for Infectious Disease"/>
            <person name="Wu L."/>
            <person name="Ma J."/>
        </authorList>
    </citation>
    <scope>NUCLEOTIDE SEQUENCE [LARGE SCALE GENOMIC DNA]</scope>
    <source>
        <strain evidence="6">JCM 19212</strain>
    </source>
</reference>
<keyword evidence="2" id="KW-0808">Transferase</keyword>
<keyword evidence="6" id="KW-1185">Reference proteome</keyword>
<dbReference type="GO" id="GO:0016301">
    <property type="term" value="F:kinase activity"/>
    <property type="evidence" value="ECO:0007669"/>
    <property type="project" value="UniProtKB-KW"/>
</dbReference>
<comment type="similarity">
    <text evidence="1">Belongs to the carbohydrate kinase PfkB family.</text>
</comment>
<dbReference type="PANTHER" id="PTHR43320">
    <property type="entry name" value="SUGAR KINASE"/>
    <property type="match status" value="1"/>
</dbReference>
<keyword evidence="3 5" id="KW-0418">Kinase</keyword>
<organism evidence="5 6">
    <name type="scientific">Lysobacter panacisoli</name>
    <dbReference type="NCBI Taxonomy" id="1255263"/>
    <lineage>
        <taxon>Bacteria</taxon>
        <taxon>Pseudomonadati</taxon>
        <taxon>Pseudomonadota</taxon>
        <taxon>Gammaproteobacteria</taxon>
        <taxon>Lysobacterales</taxon>
        <taxon>Lysobacteraceae</taxon>
        <taxon>Lysobacter</taxon>
    </lineage>
</organism>
<dbReference type="InterPro" id="IPR052700">
    <property type="entry name" value="Carb_kinase_PfkB-like"/>
</dbReference>
<dbReference type="PANTHER" id="PTHR43320:SF2">
    <property type="entry name" value="2-DEHYDRO-3-DEOXYGLUCONOKINASE_2-DEHYDRO-3-DEOXYGALACTONOKINASE"/>
    <property type="match status" value="1"/>
</dbReference>
<dbReference type="Pfam" id="PF00294">
    <property type="entry name" value="PfkB"/>
    <property type="match status" value="1"/>
</dbReference>